<feature type="domain" description="Metallo-beta-lactamase" evidence="1">
    <location>
        <begin position="35"/>
        <end position="232"/>
    </location>
</feature>
<dbReference type="InterPro" id="IPR036866">
    <property type="entry name" value="RibonucZ/Hydroxyglut_hydro"/>
</dbReference>
<dbReference type="RefSeq" id="WP_087464263.1">
    <property type="nucleotide sequence ID" value="NZ_CP021425.1"/>
</dbReference>
<dbReference type="EMBL" id="CP021425">
    <property type="protein sequence ID" value="ARU59608.1"/>
    <property type="molecule type" value="Genomic_DNA"/>
</dbReference>
<evidence type="ECO:0000313" key="3">
    <source>
        <dbReference type="Proteomes" id="UP000196027"/>
    </source>
</evidence>
<dbReference type="OrthoDB" id="9768433at2"/>
<name>A0A1Y0IGK7_9GAMM</name>
<dbReference type="KEGG" id="ome:OLMES_5629"/>
<dbReference type="Gene3D" id="3.60.15.10">
    <property type="entry name" value="Ribonuclease Z/Hydroxyacylglutathione hydrolase-like"/>
    <property type="match status" value="1"/>
</dbReference>
<keyword evidence="3" id="KW-1185">Reference proteome</keyword>
<sequence>MKAAQVFTVRPTELFNENQHRCLLFSDLVEGEGVQSNQFLIADGDDFALIDPGGDLTYNALTIELARDYDLKALRYIFASHQDPDIISSLDKWLLHTQCSVITPRLWARFLPHLASEYVNKTLAGAVFDRIIAVPDEGMRVPFGATEIICLPAHFLHSVGNIQFYDPVSKILFSGDIGASMGADGELEVSDFEQHIQNMAGFHRRYMGSQKITRLWVEMVRQLDVEMIVPQHGKYFKGKTMIKAFLDWVSQLKCGIDLMSAANFRIPR</sequence>
<dbReference type="PANTHER" id="PTHR43041:SF1">
    <property type="entry name" value="METALLO-BETA-LACTAMASE DOMAIN-CONTAINING PROTEIN"/>
    <property type="match status" value="1"/>
</dbReference>
<gene>
    <name evidence="2" type="ORF">OLMES_5629</name>
</gene>
<dbReference type="SMART" id="SM00849">
    <property type="entry name" value="Lactamase_B"/>
    <property type="match status" value="1"/>
</dbReference>
<protein>
    <submittedName>
        <fullName evidence="2">Metallo-beta-lactamase superfamily protein</fullName>
    </submittedName>
</protein>
<proteinExistence type="predicted"/>
<dbReference type="AlphaFoldDB" id="A0A1Y0IGK7"/>
<dbReference type="PANTHER" id="PTHR43041">
    <property type="entry name" value="HYDROLASE, METALLO-BETA-LACTAMASE SUPERFAMILY"/>
    <property type="match status" value="1"/>
</dbReference>
<reference evidence="2 3" key="1">
    <citation type="submission" date="2017-05" db="EMBL/GenBank/DDBJ databases">
        <title>Genomic insights into alkan degradation activity of Oleiphilus messinensis.</title>
        <authorList>
            <person name="Kozyavkin S.A."/>
            <person name="Slesarev A.I."/>
            <person name="Golyshin P.N."/>
            <person name="Korzhenkov A."/>
            <person name="Golyshina O.N."/>
            <person name="Toshchakov S.V."/>
        </authorList>
    </citation>
    <scope>NUCLEOTIDE SEQUENCE [LARGE SCALE GENOMIC DNA]</scope>
    <source>
        <strain evidence="2 3">ME102</strain>
    </source>
</reference>
<dbReference type="Pfam" id="PF19583">
    <property type="entry name" value="ODP"/>
    <property type="match status" value="1"/>
</dbReference>
<dbReference type="SUPFAM" id="SSF56281">
    <property type="entry name" value="Metallo-hydrolase/oxidoreductase"/>
    <property type="match status" value="1"/>
</dbReference>
<evidence type="ECO:0000259" key="1">
    <source>
        <dbReference type="SMART" id="SM00849"/>
    </source>
</evidence>
<evidence type="ECO:0000313" key="2">
    <source>
        <dbReference type="EMBL" id="ARU59608.1"/>
    </source>
</evidence>
<accession>A0A1Y0IGK7</accession>
<dbReference type="Proteomes" id="UP000196027">
    <property type="component" value="Chromosome"/>
</dbReference>
<organism evidence="2 3">
    <name type="scientific">Oleiphilus messinensis</name>
    <dbReference type="NCBI Taxonomy" id="141451"/>
    <lineage>
        <taxon>Bacteria</taxon>
        <taxon>Pseudomonadati</taxon>
        <taxon>Pseudomonadota</taxon>
        <taxon>Gammaproteobacteria</taxon>
        <taxon>Oceanospirillales</taxon>
        <taxon>Oleiphilaceae</taxon>
        <taxon>Oleiphilus</taxon>
    </lineage>
</organism>
<dbReference type="InterPro" id="IPR001279">
    <property type="entry name" value="Metallo-B-lactamas"/>
</dbReference>
<dbReference type="CDD" id="cd07709">
    <property type="entry name" value="flavodiiron_proteins_MBL-fold"/>
    <property type="match status" value="1"/>
</dbReference>
<dbReference type="InterPro" id="IPR045761">
    <property type="entry name" value="ODP_dom"/>
</dbReference>